<dbReference type="OrthoDB" id="5855762at2759"/>
<evidence type="ECO:0000313" key="2">
    <source>
        <dbReference type="EMBL" id="VDO95515.1"/>
    </source>
</evidence>
<keyword evidence="3" id="KW-1185">Reference proteome</keyword>
<dbReference type="EMBL" id="UZAM01006956">
    <property type="protein sequence ID" value="VDO95515.1"/>
    <property type="molecule type" value="Genomic_DNA"/>
</dbReference>
<accession>A0A183IDV1</accession>
<protein>
    <submittedName>
        <fullName evidence="4">Transposase</fullName>
    </submittedName>
</protein>
<proteinExistence type="predicted"/>
<dbReference type="WBParaSite" id="SBAD_0000188301-mRNA-1">
    <property type="protein sequence ID" value="SBAD_0000188301-mRNA-1"/>
    <property type="gene ID" value="SBAD_0000188301"/>
</dbReference>
<reference evidence="2 3" key="2">
    <citation type="submission" date="2018-11" db="EMBL/GenBank/DDBJ databases">
        <authorList>
            <consortium name="Pathogen Informatics"/>
        </authorList>
    </citation>
    <scope>NUCLEOTIDE SEQUENCE [LARGE SCALE GENOMIC DNA]</scope>
</reference>
<organism evidence="4">
    <name type="scientific">Soboliphyme baturini</name>
    <dbReference type="NCBI Taxonomy" id="241478"/>
    <lineage>
        <taxon>Eukaryota</taxon>
        <taxon>Metazoa</taxon>
        <taxon>Ecdysozoa</taxon>
        <taxon>Nematoda</taxon>
        <taxon>Enoplea</taxon>
        <taxon>Dorylaimia</taxon>
        <taxon>Dioctophymatida</taxon>
        <taxon>Dioctophymatoidea</taxon>
        <taxon>Soboliphymatidae</taxon>
        <taxon>Soboliphyme</taxon>
    </lineage>
</organism>
<keyword evidence="1" id="KW-0175">Coiled coil</keyword>
<gene>
    <name evidence="2" type="ORF">SBAD_LOCUS1795</name>
</gene>
<dbReference type="AlphaFoldDB" id="A0A183IDV1"/>
<evidence type="ECO:0000256" key="1">
    <source>
        <dbReference type="SAM" id="Coils"/>
    </source>
</evidence>
<evidence type="ECO:0000313" key="4">
    <source>
        <dbReference type="WBParaSite" id="SBAD_0000188301-mRNA-1"/>
    </source>
</evidence>
<feature type="coiled-coil region" evidence="1">
    <location>
        <begin position="30"/>
        <end position="82"/>
    </location>
</feature>
<sequence>MVDNGTNHHPPNVDLYDVAFENHGFRQESISMTNDEKNLLEQQIKEKDNLLKKLTRNFYSLLVTARAQIKDLETKIAQYTAASAVGFRCPHCKTIVDRKDCKPVHPVYTRVLKSQLVIETKFSTYEELTEWVVQHGLTRNADNMPTLPESLQAEMSRSRAYTLTNTGSTLVRP</sequence>
<reference evidence="4" key="1">
    <citation type="submission" date="2016-06" db="UniProtKB">
        <authorList>
            <consortium name="WormBaseParasite"/>
        </authorList>
    </citation>
    <scope>IDENTIFICATION</scope>
</reference>
<evidence type="ECO:0000313" key="3">
    <source>
        <dbReference type="Proteomes" id="UP000270296"/>
    </source>
</evidence>
<dbReference type="Proteomes" id="UP000270296">
    <property type="component" value="Unassembled WGS sequence"/>
</dbReference>
<name>A0A183IDV1_9BILA</name>